<dbReference type="InterPro" id="IPR001304">
    <property type="entry name" value="C-type_lectin-like"/>
</dbReference>
<dbReference type="SUPFAM" id="SSF56436">
    <property type="entry name" value="C-type lectin-like"/>
    <property type="match status" value="1"/>
</dbReference>
<proteinExistence type="predicted"/>
<dbReference type="Proteomes" id="UP001187415">
    <property type="component" value="Unassembled WGS sequence"/>
</dbReference>
<dbReference type="InterPro" id="IPR018378">
    <property type="entry name" value="C-type_lectin_CS"/>
</dbReference>
<dbReference type="PROSITE" id="PS00615">
    <property type="entry name" value="C_TYPE_LECTIN_1"/>
    <property type="match status" value="1"/>
</dbReference>
<gene>
    <name evidence="3" type="ORF">Q5P01_004208</name>
</gene>
<feature type="domain" description="C-type lectin" evidence="2">
    <location>
        <begin position="1"/>
        <end position="84"/>
    </location>
</feature>
<dbReference type="AlphaFoldDB" id="A0AA88T112"/>
<reference evidence="3" key="1">
    <citation type="submission" date="2023-07" db="EMBL/GenBank/DDBJ databases">
        <title>Chromosome-level Genome Assembly of Striped Snakehead (Channa striata).</title>
        <authorList>
            <person name="Liu H."/>
        </authorList>
    </citation>
    <scope>NUCLEOTIDE SEQUENCE</scope>
    <source>
        <strain evidence="3">Gz</strain>
        <tissue evidence="3">Muscle</tissue>
    </source>
</reference>
<keyword evidence="1" id="KW-1015">Disulfide bond</keyword>
<dbReference type="InterPro" id="IPR016187">
    <property type="entry name" value="CTDL_fold"/>
</dbReference>
<dbReference type="InterPro" id="IPR050111">
    <property type="entry name" value="C-type_lectin/snaclec_domain"/>
</dbReference>
<evidence type="ECO:0000313" key="3">
    <source>
        <dbReference type="EMBL" id="KAK2859588.1"/>
    </source>
</evidence>
<dbReference type="InterPro" id="IPR016186">
    <property type="entry name" value="C-type_lectin-like/link_sf"/>
</dbReference>
<dbReference type="PANTHER" id="PTHR22803">
    <property type="entry name" value="MANNOSE, PHOSPHOLIPASE, LECTIN RECEPTOR RELATED"/>
    <property type="match status" value="1"/>
</dbReference>
<keyword evidence="4" id="KW-1185">Reference proteome</keyword>
<organism evidence="3 4">
    <name type="scientific">Channa striata</name>
    <name type="common">Snakehead murrel</name>
    <name type="synonym">Ophicephalus striatus</name>
    <dbReference type="NCBI Taxonomy" id="64152"/>
    <lineage>
        <taxon>Eukaryota</taxon>
        <taxon>Metazoa</taxon>
        <taxon>Chordata</taxon>
        <taxon>Craniata</taxon>
        <taxon>Vertebrata</taxon>
        <taxon>Euteleostomi</taxon>
        <taxon>Actinopterygii</taxon>
        <taxon>Neopterygii</taxon>
        <taxon>Teleostei</taxon>
        <taxon>Neoteleostei</taxon>
        <taxon>Acanthomorphata</taxon>
        <taxon>Anabantaria</taxon>
        <taxon>Anabantiformes</taxon>
        <taxon>Channoidei</taxon>
        <taxon>Channidae</taxon>
        <taxon>Channa</taxon>
    </lineage>
</organism>
<dbReference type="Gene3D" id="3.10.100.10">
    <property type="entry name" value="Mannose-Binding Protein A, subunit A"/>
    <property type="match status" value="1"/>
</dbReference>
<comment type="caution">
    <text evidence="3">The sequence shown here is derived from an EMBL/GenBank/DDBJ whole genome shotgun (WGS) entry which is preliminary data.</text>
</comment>
<accession>A0AA88T112</accession>
<dbReference type="Pfam" id="PF00059">
    <property type="entry name" value="Lectin_C"/>
    <property type="match status" value="1"/>
</dbReference>
<name>A0AA88T112_CHASR</name>
<dbReference type="EMBL" id="JAUPFM010000002">
    <property type="protein sequence ID" value="KAK2859588.1"/>
    <property type="molecule type" value="Genomic_DNA"/>
</dbReference>
<evidence type="ECO:0000313" key="4">
    <source>
        <dbReference type="Proteomes" id="UP001187415"/>
    </source>
</evidence>
<sequence>MEEQKWLKEQIFGKGYFWMGLTDREEENVWRWLDGTKPAFTKWKTGQPDNWGHGHEVGEDCAGLIHEGFWNDFFCEDLISYICEKEMKTSEATGL</sequence>
<dbReference type="PROSITE" id="PS50041">
    <property type="entry name" value="C_TYPE_LECTIN_2"/>
    <property type="match status" value="1"/>
</dbReference>
<evidence type="ECO:0000259" key="2">
    <source>
        <dbReference type="PROSITE" id="PS50041"/>
    </source>
</evidence>
<protein>
    <recommendedName>
        <fullName evidence="2">C-type lectin domain-containing protein</fullName>
    </recommendedName>
</protein>
<evidence type="ECO:0000256" key="1">
    <source>
        <dbReference type="ARBA" id="ARBA00023157"/>
    </source>
</evidence>